<dbReference type="EMBL" id="CP002364">
    <property type="protein sequence ID" value="ADW16537.1"/>
    <property type="molecule type" value="Genomic_DNA"/>
</dbReference>
<keyword evidence="2" id="KW-1185">Reference proteome</keyword>
<sequence>MEKINKYLYLFGMYVYNPLINQKFKFLLNSQYWNEERILDWQINSCKKLLIHAYENSPFYKKFFKDVSFQPQNFRSLEDLKFIPTTSKSLILENSTYIQNFVPKEKHFYSETSGSSGTPLIFYRNATWDAWHRASVLRGYHWYGINPWERNGYLWGYNFSFKKRLKVRLLDALQNRFRLFSYNDQEIFVFIKKLESAKFLGGYSSMIYEIAKQLNGMSNSRRFSLKMIKGTSEKIFDYYQQEVERAFGQRIISEYGSAEAGIIAFECPSGTQHLNMETAIVEVVDNEIVVTNLVSYSFPIIRYKLGDFVQLSSSTKCSCGVMHGAINEVFGRVGRVIYGKTQRYPSLTLYYVFKNLAMERNLVFNYQARQNVKGAMEILIEQHVDREQHRILISEFEKYFSSDIELKIIDDVSLKSTEGKRLDFISSIIDG</sequence>
<evidence type="ECO:0000313" key="2">
    <source>
        <dbReference type="Proteomes" id="UP000006365"/>
    </source>
</evidence>
<accession>A0A7U4DN01</accession>
<gene>
    <name evidence="1" type="ordered locus">Despr_0355</name>
</gene>
<dbReference type="KEGG" id="dpr:Despr_0355"/>
<proteinExistence type="predicted"/>
<dbReference type="InterPro" id="IPR042099">
    <property type="entry name" value="ANL_N_sf"/>
</dbReference>
<dbReference type="Gene3D" id="3.40.50.12780">
    <property type="entry name" value="N-terminal domain of ligase-like"/>
    <property type="match status" value="1"/>
</dbReference>
<evidence type="ECO:0000313" key="1">
    <source>
        <dbReference type="EMBL" id="ADW16537.1"/>
    </source>
</evidence>
<organism evidence="1 2">
    <name type="scientific">Desulfobulbus propionicus (strain ATCC 33891 / DSM 2032 / VKM B-1956 / 1pr3)</name>
    <dbReference type="NCBI Taxonomy" id="577650"/>
    <lineage>
        <taxon>Bacteria</taxon>
        <taxon>Pseudomonadati</taxon>
        <taxon>Thermodesulfobacteriota</taxon>
        <taxon>Desulfobulbia</taxon>
        <taxon>Desulfobulbales</taxon>
        <taxon>Desulfobulbaceae</taxon>
        <taxon>Desulfobulbus</taxon>
    </lineage>
</organism>
<evidence type="ECO:0008006" key="3">
    <source>
        <dbReference type="Google" id="ProtNLM"/>
    </source>
</evidence>
<name>A0A7U4DN01_DESPD</name>
<dbReference type="SUPFAM" id="SSF56801">
    <property type="entry name" value="Acetyl-CoA synthetase-like"/>
    <property type="match status" value="1"/>
</dbReference>
<dbReference type="InterPro" id="IPR053158">
    <property type="entry name" value="CapK_Type1_Caps_Biosynth"/>
</dbReference>
<dbReference type="PANTHER" id="PTHR36932:SF1">
    <property type="entry name" value="CAPSULAR POLYSACCHARIDE BIOSYNTHESIS PROTEIN"/>
    <property type="match status" value="1"/>
</dbReference>
<protein>
    <recommendedName>
        <fullName evidence="3">Capsule biosynthesis protein CapK</fullName>
    </recommendedName>
</protein>
<reference evidence="1 2" key="1">
    <citation type="journal article" date="2011" name="Stand. Genomic Sci.">
        <title>Complete genome sequence of Desulfobulbus propionicus type strain (1pr3).</title>
        <authorList>
            <person name="Pagani I."/>
            <person name="Lapidus A."/>
            <person name="Nolan M."/>
            <person name="Lucas S."/>
            <person name="Hammon N."/>
            <person name="Deshpande S."/>
            <person name="Cheng J.F."/>
            <person name="Chertkov O."/>
            <person name="Davenport K."/>
            <person name="Tapia R."/>
            <person name="Han C."/>
            <person name="Goodwin L."/>
            <person name="Pitluck S."/>
            <person name="Liolios K."/>
            <person name="Mavromatis K."/>
            <person name="Ivanova N."/>
            <person name="Mikhailova N."/>
            <person name="Pati A."/>
            <person name="Chen A."/>
            <person name="Palaniappan K."/>
            <person name="Land M."/>
            <person name="Hauser L."/>
            <person name="Chang Y.J."/>
            <person name="Jeffries C.D."/>
            <person name="Detter J.C."/>
            <person name="Brambilla E."/>
            <person name="Kannan K.P."/>
            <person name="Djao O.D."/>
            <person name="Rohde M."/>
            <person name="Pukall R."/>
            <person name="Spring S."/>
            <person name="Goker M."/>
            <person name="Sikorski J."/>
            <person name="Woyke T."/>
            <person name="Bristow J."/>
            <person name="Eisen J.A."/>
            <person name="Markowitz V."/>
            <person name="Hugenholtz P."/>
            <person name="Kyrpides N.C."/>
            <person name="Klenk H.P."/>
        </authorList>
    </citation>
    <scope>NUCLEOTIDE SEQUENCE [LARGE SCALE GENOMIC DNA]</scope>
    <source>
        <strain evidence="2">ATCC 33891 / DSM 2032 / 1pr3</strain>
    </source>
</reference>
<dbReference type="AlphaFoldDB" id="A0A7U4DN01"/>
<dbReference type="PANTHER" id="PTHR36932">
    <property type="entry name" value="CAPSULAR POLYSACCHARIDE BIOSYNTHESIS PROTEIN"/>
    <property type="match status" value="1"/>
</dbReference>
<dbReference type="Proteomes" id="UP000006365">
    <property type="component" value="Chromosome"/>
</dbReference>
<dbReference type="RefSeq" id="WP_015723084.1">
    <property type="nucleotide sequence ID" value="NC_014972.1"/>
</dbReference>